<name>A0A0K0FXQ5_STRVS</name>
<evidence type="ECO:0000313" key="14">
    <source>
        <dbReference type="WBParaSite" id="SVE_1723100.1"/>
    </source>
</evidence>
<organism evidence="13 14">
    <name type="scientific">Strongyloides venezuelensis</name>
    <name type="common">Threadworm</name>
    <dbReference type="NCBI Taxonomy" id="75913"/>
    <lineage>
        <taxon>Eukaryota</taxon>
        <taxon>Metazoa</taxon>
        <taxon>Ecdysozoa</taxon>
        <taxon>Nematoda</taxon>
        <taxon>Chromadorea</taxon>
        <taxon>Rhabditida</taxon>
        <taxon>Tylenchina</taxon>
        <taxon>Panagrolaimomorpha</taxon>
        <taxon>Strongyloidoidea</taxon>
        <taxon>Strongyloididae</taxon>
        <taxon>Strongyloides</taxon>
    </lineage>
</organism>
<keyword evidence="4" id="KW-0813">Transport</keyword>
<dbReference type="GO" id="GO:0008320">
    <property type="term" value="F:protein transmembrane transporter activity"/>
    <property type="evidence" value="ECO:0007669"/>
    <property type="project" value="TreeGrafter"/>
</dbReference>
<evidence type="ECO:0000256" key="3">
    <source>
        <dbReference type="ARBA" id="ARBA00008444"/>
    </source>
</evidence>
<sequence>MEEYTREPCPFRIGEDTGSGFSMGLIGGSLFHTFSGFRKATDRQKFKSAYNNVRKKASLTGVQFAAWGGVFSTCDCTIAAIRKQEDSINPIISGGLTGALLASRSGPIVMLSSAFLGAAILGMIEGAGLILSRYVGKMYDPTIVQPQAEELL</sequence>
<dbReference type="PANTHER" id="PTHR10485:SF0">
    <property type="entry name" value="AT05822P-RELATED"/>
    <property type="match status" value="1"/>
</dbReference>
<comment type="function">
    <text evidence="1">Essential component of the TIM23 complex, a complex that mediates the translocation of transit peptide-containing proteins across the mitochondrial inner membrane.</text>
</comment>
<keyword evidence="13" id="KW-1185">Reference proteome</keyword>
<accession>A0A0K0FXQ5</accession>
<evidence type="ECO:0000256" key="10">
    <source>
        <dbReference type="ARBA" id="ARBA00023128"/>
    </source>
</evidence>
<comment type="similarity">
    <text evidence="3">Belongs to the Tim17/Tim22/Tim23 family.</text>
</comment>
<evidence type="ECO:0000256" key="9">
    <source>
        <dbReference type="ARBA" id="ARBA00023010"/>
    </source>
</evidence>
<feature type="transmembrane region" description="Helical" evidence="12">
    <location>
        <begin position="20"/>
        <end position="37"/>
    </location>
</feature>
<proteinExistence type="inferred from homology"/>
<evidence type="ECO:0000256" key="11">
    <source>
        <dbReference type="ARBA" id="ARBA00023136"/>
    </source>
</evidence>
<evidence type="ECO:0000256" key="4">
    <source>
        <dbReference type="ARBA" id="ARBA00022448"/>
    </source>
</evidence>
<reference evidence="14" key="2">
    <citation type="submission" date="2015-08" db="UniProtKB">
        <authorList>
            <consortium name="WormBaseParasite"/>
        </authorList>
    </citation>
    <scope>IDENTIFICATION</scope>
</reference>
<evidence type="ECO:0000256" key="7">
    <source>
        <dbReference type="ARBA" id="ARBA00022927"/>
    </source>
</evidence>
<dbReference type="Proteomes" id="UP000035680">
    <property type="component" value="Unassembled WGS sequence"/>
</dbReference>
<keyword evidence="11 12" id="KW-0472">Membrane</keyword>
<keyword evidence="9" id="KW-0811">Translocation</keyword>
<dbReference type="AlphaFoldDB" id="A0A0K0FXQ5"/>
<keyword evidence="10" id="KW-0496">Mitochondrion</keyword>
<keyword evidence="7" id="KW-0653">Protein transport</keyword>
<dbReference type="Pfam" id="PF02466">
    <property type="entry name" value="Tim17"/>
    <property type="match status" value="1"/>
</dbReference>
<dbReference type="GO" id="GO:0005744">
    <property type="term" value="C:TIM23 mitochondrial import inner membrane translocase complex"/>
    <property type="evidence" value="ECO:0007669"/>
    <property type="project" value="TreeGrafter"/>
</dbReference>
<keyword evidence="8 12" id="KW-1133">Transmembrane helix</keyword>
<keyword evidence="5 12" id="KW-0812">Transmembrane</keyword>
<evidence type="ECO:0000256" key="1">
    <source>
        <dbReference type="ARBA" id="ARBA00002959"/>
    </source>
</evidence>
<dbReference type="GO" id="GO:0030150">
    <property type="term" value="P:protein import into mitochondrial matrix"/>
    <property type="evidence" value="ECO:0007669"/>
    <property type="project" value="TreeGrafter"/>
</dbReference>
<dbReference type="STRING" id="75913.A0A0K0FXQ5"/>
<evidence type="ECO:0000256" key="12">
    <source>
        <dbReference type="SAM" id="Phobius"/>
    </source>
</evidence>
<feature type="transmembrane region" description="Helical" evidence="12">
    <location>
        <begin position="108"/>
        <end position="131"/>
    </location>
</feature>
<evidence type="ECO:0000256" key="6">
    <source>
        <dbReference type="ARBA" id="ARBA00022792"/>
    </source>
</evidence>
<evidence type="ECO:0000256" key="8">
    <source>
        <dbReference type="ARBA" id="ARBA00022989"/>
    </source>
</evidence>
<dbReference type="PANTHER" id="PTHR10485">
    <property type="entry name" value="MITOCHONDRIAL IMPORT INNER MEMBRANE TRANSLOCASE SUBUNIT TIM-17"/>
    <property type="match status" value="1"/>
</dbReference>
<dbReference type="WBParaSite" id="SVE_1723100.1">
    <property type="protein sequence ID" value="SVE_1723100.1"/>
    <property type="gene ID" value="SVE_1723100"/>
</dbReference>
<protein>
    <submittedName>
        <fullName evidence="14">Mitochondrial import inner membrane translocase subunit TIM17</fullName>
    </submittedName>
</protein>
<reference evidence="13" key="1">
    <citation type="submission" date="2014-07" db="EMBL/GenBank/DDBJ databases">
        <authorList>
            <person name="Martin A.A"/>
            <person name="De Silva N."/>
        </authorList>
    </citation>
    <scope>NUCLEOTIDE SEQUENCE</scope>
</reference>
<comment type="subcellular location">
    <subcellularLocation>
        <location evidence="2">Mitochondrion inner membrane</location>
        <topology evidence="2">Multi-pass membrane protein</topology>
    </subcellularLocation>
</comment>
<keyword evidence="6" id="KW-0999">Mitochondrion inner membrane</keyword>
<evidence type="ECO:0000256" key="5">
    <source>
        <dbReference type="ARBA" id="ARBA00022692"/>
    </source>
</evidence>
<evidence type="ECO:0000256" key="2">
    <source>
        <dbReference type="ARBA" id="ARBA00004448"/>
    </source>
</evidence>
<evidence type="ECO:0000313" key="13">
    <source>
        <dbReference type="Proteomes" id="UP000035680"/>
    </source>
</evidence>